<evidence type="ECO:0000313" key="2">
    <source>
        <dbReference type="Proteomes" id="UP000054911"/>
    </source>
</evidence>
<keyword evidence="2" id="KW-1185">Reference proteome</keyword>
<protein>
    <submittedName>
        <fullName evidence="1">Uncharacterized protein</fullName>
    </submittedName>
</protein>
<comment type="caution">
    <text evidence="1">The sequence shown here is derived from an EMBL/GenBank/DDBJ whole genome shotgun (WGS) entry which is preliminary data.</text>
</comment>
<proteinExistence type="predicted"/>
<gene>
    <name evidence="1" type="ORF">AWB80_07811</name>
</gene>
<dbReference type="AlphaFoldDB" id="A0A158DZZ1"/>
<reference evidence="1" key="1">
    <citation type="submission" date="2016-01" db="EMBL/GenBank/DDBJ databases">
        <authorList>
            <person name="Peeters C."/>
        </authorList>
    </citation>
    <scope>NUCLEOTIDE SEQUENCE [LARGE SCALE GENOMIC DNA]</scope>
    <source>
        <strain evidence="1">LMG 29323</strain>
    </source>
</reference>
<dbReference type="OrthoDB" id="7604978at2"/>
<dbReference type="STRING" id="1777141.AWB80_07811"/>
<dbReference type="RefSeq" id="WP_061180000.1">
    <property type="nucleotide sequence ID" value="NZ_FCOE02000057.1"/>
</dbReference>
<dbReference type="Proteomes" id="UP000054911">
    <property type="component" value="Unassembled WGS sequence"/>
</dbReference>
<dbReference type="EMBL" id="FCOE02000057">
    <property type="protein sequence ID" value="SAL00189.1"/>
    <property type="molecule type" value="Genomic_DNA"/>
</dbReference>
<organism evidence="1 2">
    <name type="scientific">Caballeronia pedi</name>
    <dbReference type="NCBI Taxonomy" id="1777141"/>
    <lineage>
        <taxon>Bacteria</taxon>
        <taxon>Pseudomonadati</taxon>
        <taxon>Pseudomonadota</taxon>
        <taxon>Betaproteobacteria</taxon>
        <taxon>Burkholderiales</taxon>
        <taxon>Burkholderiaceae</taxon>
        <taxon>Caballeronia</taxon>
    </lineage>
</organism>
<evidence type="ECO:0000313" key="1">
    <source>
        <dbReference type="EMBL" id="SAL00189.1"/>
    </source>
</evidence>
<sequence length="406" mass="45660">MFVLTEKDSELSLPLSGRDPLGTQAVWQHRARDIVPDLVAASQHAEGFHILLIAHAWWPQIAEAMDVSRLTFRQFFLLIEQAFARASRVEDRDWVLPGSRRLGSGDKKLWFGLGKSSHLLDNQLTNGVYGLYRGPALRAGLIDADDRICDAQFWRKIIDETPVIRKLFKPIEALLAQIGDARRSDPIRNPVSRELTDILRRLPFRRQLREAFVTPSKAPITTSLAGLLIRRAALERNLNAFLSEAIDAMPAHADVLRNVIHCEQYIAPLDAIFQAICSADERNADRVAATLDIDVAELRTARTRFESSGNYRELALERAQALLALDLDSKRGLVRSLIEHHGKISKSRSNAPWIAFDEAGKLDCSLVGPRPAQRDLSPATAWLNSYYLYAFESLTRKVASERTIRA</sequence>
<name>A0A158DZZ1_9BURK</name>
<accession>A0A158DZZ1</accession>